<evidence type="ECO:0000256" key="6">
    <source>
        <dbReference type="ARBA" id="ARBA00022643"/>
    </source>
</evidence>
<dbReference type="PROSITE" id="PS00911">
    <property type="entry name" value="DHODEHASE_1"/>
    <property type="match status" value="1"/>
</dbReference>
<keyword evidence="7 11" id="KW-0665">Pyrimidine biosynthesis</keyword>
<dbReference type="PANTHER" id="PTHR48109:SF4">
    <property type="entry name" value="DIHYDROOROTATE DEHYDROGENASE (QUINONE), MITOCHONDRIAL"/>
    <property type="match status" value="1"/>
</dbReference>
<dbReference type="InterPro" id="IPR005720">
    <property type="entry name" value="Dihydroorotate_DH_cat"/>
</dbReference>
<feature type="binding site" evidence="11">
    <location>
        <position position="151"/>
    </location>
    <ligand>
        <name>FMN</name>
        <dbReference type="ChEBI" id="CHEBI:58210"/>
    </ligand>
</feature>
<keyword evidence="5 11" id="KW-0285">Flavoprotein</keyword>
<keyword evidence="8 11" id="KW-0560">Oxidoreductase</keyword>
<dbReference type="EMBL" id="CP066776">
    <property type="protein sequence ID" value="QQL44463.1"/>
    <property type="molecule type" value="Genomic_DNA"/>
</dbReference>
<keyword evidence="11" id="KW-1003">Cell membrane</keyword>
<evidence type="ECO:0000256" key="1">
    <source>
        <dbReference type="ARBA" id="ARBA00003125"/>
    </source>
</evidence>
<evidence type="ECO:0000256" key="4">
    <source>
        <dbReference type="ARBA" id="ARBA00005359"/>
    </source>
</evidence>
<dbReference type="GO" id="GO:0006207">
    <property type="term" value="P:'de novo' pyrimidine nucleobase biosynthetic process"/>
    <property type="evidence" value="ECO:0007669"/>
    <property type="project" value="UniProtKB-UniRule"/>
</dbReference>
<evidence type="ECO:0000256" key="9">
    <source>
        <dbReference type="ARBA" id="ARBA00023136"/>
    </source>
</evidence>
<dbReference type="InterPro" id="IPR012135">
    <property type="entry name" value="Dihydroorotate_DH_1_2"/>
</dbReference>
<gene>
    <name evidence="11" type="primary">pyrD</name>
    <name evidence="13" type="ORF">G3M56_011285</name>
</gene>
<dbReference type="GO" id="GO:0106430">
    <property type="term" value="F:dihydroorotate dehydrogenase (quinone) activity"/>
    <property type="evidence" value="ECO:0007669"/>
    <property type="project" value="UniProtKB-EC"/>
</dbReference>
<dbReference type="Proteomes" id="UP000475117">
    <property type="component" value="Chromosome"/>
</dbReference>
<feature type="binding site" evidence="11">
    <location>
        <position position="78"/>
    </location>
    <ligand>
        <name>substrate</name>
    </ligand>
</feature>
<feature type="binding site" evidence="11">
    <location>
        <begin position="330"/>
        <end position="331"/>
    </location>
    <ligand>
        <name>FMN</name>
        <dbReference type="ChEBI" id="CHEBI:58210"/>
    </ligand>
</feature>
<protein>
    <recommendedName>
        <fullName evidence="11">Dihydroorotate dehydrogenase (quinone)</fullName>
        <ecNumber evidence="11">1.3.5.2</ecNumber>
    </recommendedName>
    <alternativeName>
        <fullName evidence="11">DHOdehase</fullName>
        <shortName evidence="11">DHOD</shortName>
        <shortName evidence="11">DHODase</shortName>
    </alternativeName>
    <alternativeName>
        <fullName evidence="11">Dihydroorotate oxidase</fullName>
    </alternativeName>
</protein>
<evidence type="ECO:0000256" key="3">
    <source>
        <dbReference type="ARBA" id="ARBA00005161"/>
    </source>
</evidence>
<dbReference type="InterPro" id="IPR005719">
    <property type="entry name" value="Dihydroorotate_DH_2"/>
</dbReference>
<keyword evidence="6 11" id="KW-0288">FMN</keyword>
<comment type="similarity">
    <text evidence="4 11">Belongs to the dihydroorotate dehydrogenase family. Type 2 subfamily.</text>
</comment>
<proteinExistence type="inferred from homology"/>
<dbReference type="NCBIfam" id="NF003646">
    <property type="entry name" value="PRK05286.1-4"/>
    <property type="match status" value="1"/>
</dbReference>
<evidence type="ECO:0000256" key="11">
    <source>
        <dbReference type="HAMAP-Rule" id="MF_00225"/>
    </source>
</evidence>
<feature type="binding site" evidence="11">
    <location>
        <begin position="74"/>
        <end position="78"/>
    </location>
    <ligand>
        <name>FMN</name>
        <dbReference type="ChEBI" id="CHEBI:58210"/>
    </ligand>
</feature>
<dbReference type="PANTHER" id="PTHR48109">
    <property type="entry name" value="DIHYDROOROTATE DEHYDROGENASE (QUINONE), MITOCHONDRIAL-RELATED"/>
    <property type="match status" value="1"/>
</dbReference>
<dbReference type="NCBIfam" id="NF003645">
    <property type="entry name" value="PRK05286.1-2"/>
    <property type="match status" value="1"/>
</dbReference>
<dbReference type="GO" id="GO:0005886">
    <property type="term" value="C:plasma membrane"/>
    <property type="evidence" value="ECO:0007669"/>
    <property type="project" value="UniProtKB-SubCell"/>
</dbReference>
<feature type="binding site" evidence="11">
    <location>
        <position position="280"/>
    </location>
    <ligand>
        <name>FMN</name>
        <dbReference type="ChEBI" id="CHEBI:58210"/>
    </ligand>
</feature>
<evidence type="ECO:0000256" key="10">
    <source>
        <dbReference type="ARBA" id="ARBA00048639"/>
    </source>
</evidence>
<sequence length="351" mass="37313">MSDLSFGAIAALSAKLYPFSRKQLFKMDAEDAHHFSMKMLSSLQSVGLTGNATPPGKPVKCMGLTFPNAVGLGAGLDKDGVAIDALGGLGFGAIEIGTLTPKPQPGNDAPRLFRIIEAEGIINRMGFNNDGIDAALPRARARRYKGILGINIGKNKVTPNENAVDDYLYCFRAAADTADYITVNFSSPNTPGLRDLQSAEALTSLLAPLKDEQKKIADKTGKYTPIAVKIAPDLDDDQLASMAKVFKDVDIDCVIATNTTISRDTVEGMPHASETGGLSGAPVRDLSTAIIRKLRDRLDPEIPIIGVGGITRPEDAVEKIQAGAAMVQIYSGFIFKGPKLIQDSVRALANL</sequence>
<dbReference type="KEGG" id="soa:G3M56_011285"/>
<evidence type="ECO:0000256" key="8">
    <source>
        <dbReference type="ARBA" id="ARBA00023002"/>
    </source>
</evidence>
<feature type="binding site" evidence="11">
    <location>
        <begin position="258"/>
        <end position="259"/>
    </location>
    <ligand>
        <name>substrate</name>
    </ligand>
</feature>
<organism evidence="13 14">
    <name type="scientific">Sulfuriroseicoccus oceanibius</name>
    <dbReference type="NCBI Taxonomy" id="2707525"/>
    <lineage>
        <taxon>Bacteria</taxon>
        <taxon>Pseudomonadati</taxon>
        <taxon>Verrucomicrobiota</taxon>
        <taxon>Verrucomicrobiia</taxon>
        <taxon>Verrucomicrobiales</taxon>
        <taxon>Verrucomicrobiaceae</taxon>
        <taxon>Sulfuriroseicoccus</taxon>
    </lineage>
</organism>
<dbReference type="GO" id="GO:0044205">
    <property type="term" value="P:'de novo' UMP biosynthetic process"/>
    <property type="evidence" value="ECO:0007669"/>
    <property type="project" value="UniProtKB-UniRule"/>
</dbReference>
<evidence type="ECO:0000256" key="2">
    <source>
        <dbReference type="ARBA" id="ARBA00004370"/>
    </source>
</evidence>
<feature type="binding site" evidence="11">
    <location>
        <position position="184"/>
    </location>
    <ligand>
        <name>FMN</name>
        <dbReference type="ChEBI" id="CHEBI:58210"/>
    </ligand>
</feature>
<dbReference type="EC" id="1.3.5.2" evidence="11"/>
<dbReference type="AlphaFoldDB" id="A0A6B3LDV5"/>
<dbReference type="CDD" id="cd04738">
    <property type="entry name" value="DHOD_2_like"/>
    <property type="match status" value="1"/>
</dbReference>
<evidence type="ECO:0000313" key="14">
    <source>
        <dbReference type="Proteomes" id="UP000475117"/>
    </source>
</evidence>
<dbReference type="InterPro" id="IPR013785">
    <property type="entry name" value="Aldolase_TIM"/>
</dbReference>
<comment type="subcellular location">
    <subcellularLocation>
        <location evidence="11">Cell membrane</location>
        <topology evidence="11">Peripheral membrane protein</topology>
    </subcellularLocation>
    <subcellularLocation>
        <location evidence="2">Membrane</location>
    </subcellularLocation>
</comment>
<dbReference type="PIRSF" id="PIRSF000164">
    <property type="entry name" value="DHO_oxidase"/>
    <property type="match status" value="1"/>
</dbReference>
<feature type="binding site" evidence="11">
    <location>
        <position position="229"/>
    </location>
    <ligand>
        <name>FMN</name>
        <dbReference type="ChEBI" id="CHEBI:58210"/>
    </ligand>
</feature>
<dbReference type="GO" id="GO:0005737">
    <property type="term" value="C:cytoplasm"/>
    <property type="evidence" value="ECO:0007669"/>
    <property type="project" value="InterPro"/>
</dbReference>
<feature type="domain" description="Dihydroorotate dehydrogenase catalytic" evidence="12">
    <location>
        <begin position="59"/>
        <end position="348"/>
    </location>
</feature>
<feature type="binding site" evidence="11">
    <location>
        <position position="184"/>
    </location>
    <ligand>
        <name>substrate</name>
    </ligand>
</feature>
<dbReference type="UniPathway" id="UPA00070">
    <property type="reaction ID" value="UER00946"/>
</dbReference>
<accession>A0A6B3LDV5</accession>
<comment type="subunit">
    <text evidence="11">Monomer.</text>
</comment>
<dbReference type="Gene3D" id="3.20.20.70">
    <property type="entry name" value="Aldolase class I"/>
    <property type="match status" value="1"/>
</dbReference>
<feature type="binding site" evidence="11">
    <location>
        <position position="189"/>
    </location>
    <ligand>
        <name>substrate</name>
    </ligand>
</feature>
<dbReference type="NCBIfam" id="TIGR01036">
    <property type="entry name" value="pyrD_sub2"/>
    <property type="match status" value="1"/>
</dbReference>
<feature type="binding site" evidence="11">
    <location>
        <begin position="123"/>
        <end position="127"/>
    </location>
    <ligand>
        <name>substrate</name>
    </ligand>
</feature>
<comment type="function">
    <text evidence="1 11">Catalyzes the conversion of dihydroorotate to orotate with quinone as electron acceptor.</text>
</comment>
<dbReference type="InterPro" id="IPR001295">
    <property type="entry name" value="Dihydroorotate_DH_CS"/>
</dbReference>
<feature type="binding site" evidence="11">
    <location>
        <position position="98"/>
    </location>
    <ligand>
        <name>FMN</name>
        <dbReference type="ChEBI" id="CHEBI:58210"/>
    </ligand>
</feature>
<dbReference type="NCBIfam" id="NF003644">
    <property type="entry name" value="PRK05286.1-1"/>
    <property type="match status" value="1"/>
</dbReference>
<dbReference type="InterPro" id="IPR050074">
    <property type="entry name" value="DHO_dehydrogenase"/>
</dbReference>
<feature type="binding site" evidence="11">
    <location>
        <position position="257"/>
    </location>
    <ligand>
        <name>FMN</name>
        <dbReference type="ChEBI" id="CHEBI:58210"/>
    </ligand>
</feature>
<dbReference type="SUPFAM" id="SSF51395">
    <property type="entry name" value="FMN-linked oxidoreductases"/>
    <property type="match status" value="1"/>
</dbReference>
<dbReference type="HAMAP" id="MF_00225">
    <property type="entry name" value="DHO_dh_type2"/>
    <property type="match status" value="1"/>
</dbReference>
<dbReference type="RefSeq" id="WP_164365072.1">
    <property type="nucleotide sequence ID" value="NZ_CP066776.1"/>
</dbReference>
<dbReference type="Pfam" id="PF01180">
    <property type="entry name" value="DHO_dh"/>
    <property type="match status" value="1"/>
</dbReference>
<evidence type="ECO:0000259" key="12">
    <source>
        <dbReference type="Pfam" id="PF01180"/>
    </source>
</evidence>
<comment type="cofactor">
    <cofactor evidence="11">
        <name>FMN</name>
        <dbReference type="ChEBI" id="CHEBI:58210"/>
    </cofactor>
    <text evidence="11">Binds 1 FMN per subunit.</text>
</comment>
<reference evidence="13 14" key="1">
    <citation type="submission" date="2020-12" db="EMBL/GenBank/DDBJ databases">
        <title>Sulforoseuscoccus oceanibium gen. nov., sp. nov., a representative of the phylum Verrucomicrobia with special cytoplasmic membrane, and proposal of Sulforoseuscoccusaceae fam. nov.</title>
        <authorList>
            <person name="Xi F."/>
        </authorList>
    </citation>
    <scope>NUCLEOTIDE SEQUENCE [LARGE SCALE GENOMIC DNA]</scope>
    <source>
        <strain evidence="13 14">T37</strain>
    </source>
</reference>
<dbReference type="NCBIfam" id="NF003652">
    <property type="entry name" value="PRK05286.2-5"/>
    <property type="match status" value="1"/>
</dbReference>
<evidence type="ECO:0000256" key="5">
    <source>
        <dbReference type="ARBA" id="ARBA00022630"/>
    </source>
</evidence>
<keyword evidence="14" id="KW-1185">Reference proteome</keyword>
<comment type="pathway">
    <text evidence="3 11">Pyrimidine metabolism; UMP biosynthesis via de novo pathway; orotate from (S)-dihydroorotate (quinone route): step 1/1.</text>
</comment>
<evidence type="ECO:0000256" key="7">
    <source>
        <dbReference type="ARBA" id="ARBA00022975"/>
    </source>
</evidence>
<evidence type="ECO:0000313" key="13">
    <source>
        <dbReference type="EMBL" id="QQL44463.1"/>
    </source>
</evidence>
<keyword evidence="9 11" id="KW-0472">Membrane</keyword>
<name>A0A6B3LDV5_9BACT</name>
<feature type="binding site" evidence="11">
    <location>
        <position position="309"/>
    </location>
    <ligand>
        <name>FMN</name>
        <dbReference type="ChEBI" id="CHEBI:58210"/>
    </ligand>
</feature>
<comment type="catalytic activity">
    <reaction evidence="10 11">
        <text>(S)-dihydroorotate + a quinone = orotate + a quinol</text>
        <dbReference type="Rhea" id="RHEA:30187"/>
        <dbReference type="ChEBI" id="CHEBI:24646"/>
        <dbReference type="ChEBI" id="CHEBI:30839"/>
        <dbReference type="ChEBI" id="CHEBI:30864"/>
        <dbReference type="ChEBI" id="CHEBI:132124"/>
        <dbReference type="EC" id="1.3.5.2"/>
    </reaction>
</comment>
<feature type="active site" description="Nucleophile" evidence="11">
    <location>
        <position position="187"/>
    </location>
</feature>